<evidence type="ECO:0000256" key="3">
    <source>
        <dbReference type="ARBA" id="ARBA00022801"/>
    </source>
</evidence>
<dbReference type="SUPFAM" id="SSF55811">
    <property type="entry name" value="Nudix"/>
    <property type="match status" value="1"/>
</dbReference>
<keyword evidence="4" id="KW-0460">Magnesium</keyword>
<dbReference type="Proteomes" id="UP001589608">
    <property type="component" value="Unassembled WGS sequence"/>
</dbReference>
<name>A0ABV5MQP8_9ACTN</name>
<dbReference type="InterPro" id="IPR020084">
    <property type="entry name" value="NUDIX_hydrolase_CS"/>
</dbReference>
<reference evidence="7 8" key="1">
    <citation type="submission" date="2024-09" db="EMBL/GenBank/DDBJ databases">
        <authorList>
            <person name="Sun Q."/>
            <person name="Mori K."/>
        </authorList>
    </citation>
    <scope>NUCLEOTIDE SEQUENCE [LARGE SCALE GENOMIC DNA]</scope>
    <source>
        <strain evidence="7 8">JCM 3307</strain>
    </source>
</reference>
<dbReference type="PANTHER" id="PTHR43046:SF12">
    <property type="entry name" value="GDP-MANNOSE MANNOSYL HYDROLASE"/>
    <property type="match status" value="1"/>
</dbReference>
<evidence type="ECO:0000256" key="1">
    <source>
        <dbReference type="ARBA" id="ARBA00001946"/>
    </source>
</evidence>
<keyword evidence="8" id="KW-1185">Reference proteome</keyword>
<comment type="similarity">
    <text evidence="2 5">Belongs to the Nudix hydrolase family.</text>
</comment>
<dbReference type="Pfam" id="PF00293">
    <property type="entry name" value="NUDIX"/>
    <property type="match status" value="1"/>
</dbReference>
<dbReference type="RefSeq" id="WP_223099746.1">
    <property type="nucleotide sequence ID" value="NZ_CP061913.1"/>
</dbReference>
<dbReference type="InterPro" id="IPR000086">
    <property type="entry name" value="NUDIX_hydrolase_dom"/>
</dbReference>
<evidence type="ECO:0000256" key="5">
    <source>
        <dbReference type="RuleBase" id="RU003476"/>
    </source>
</evidence>
<dbReference type="Gene3D" id="3.90.79.10">
    <property type="entry name" value="Nucleoside Triphosphate Pyrophosphohydrolase"/>
    <property type="match status" value="1"/>
</dbReference>
<feature type="domain" description="Nudix hydrolase" evidence="6">
    <location>
        <begin position="32"/>
        <end position="162"/>
    </location>
</feature>
<dbReference type="InterPro" id="IPR020476">
    <property type="entry name" value="Nudix_hydrolase"/>
</dbReference>
<comment type="cofactor">
    <cofactor evidence="1">
        <name>Mg(2+)</name>
        <dbReference type="ChEBI" id="CHEBI:18420"/>
    </cofactor>
</comment>
<evidence type="ECO:0000313" key="8">
    <source>
        <dbReference type="Proteomes" id="UP001589608"/>
    </source>
</evidence>
<organism evidence="7 8">
    <name type="scientific">Dactylosporangium vinaceum</name>
    <dbReference type="NCBI Taxonomy" id="53362"/>
    <lineage>
        <taxon>Bacteria</taxon>
        <taxon>Bacillati</taxon>
        <taxon>Actinomycetota</taxon>
        <taxon>Actinomycetes</taxon>
        <taxon>Micromonosporales</taxon>
        <taxon>Micromonosporaceae</taxon>
        <taxon>Dactylosporangium</taxon>
    </lineage>
</organism>
<dbReference type="PANTHER" id="PTHR43046">
    <property type="entry name" value="GDP-MANNOSE MANNOSYL HYDROLASE"/>
    <property type="match status" value="1"/>
</dbReference>
<dbReference type="PROSITE" id="PS00893">
    <property type="entry name" value="NUDIX_BOX"/>
    <property type="match status" value="1"/>
</dbReference>
<protein>
    <submittedName>
        <fullName evidence="7">NUDIX domain-containing protein</fullName>
    </submittedName>
</protein>
<keyword evidence="3 5" id="KW-0378">Hydrolase</keyword>
<dbReference type="PROSITE" id="PS51462">
    <property type="entry name" value="NUDIX"/>
    <property type="match status" value="1"/>
</dbReference>
<evidence type="ECO:0000256" key="4">
    <source>
        <dbReference type="ARBA" id="ARBA00022842"/>
    </source>
</evidence>
<evidence type="ECO:0000313" key="7">
    <source>
        <dbReference type="EMBL" id="MFB9451194.1"/>
    </source>
</evidence>
<proteinExistence type="inferred from homology"/>
<accession>A0ABV5MQP8</accession>
<sequence length="178" mass="19066">MSDSTGPYAADFELDGPPEAEFNPGIAQRMAHKTVAAGALIRDPAGRLLFVVPNYKPFLDIPGGIVEPGESPSAACAREVAEEIGLELTPGRLLVVDWTPGRGPWSDQVQFVFDGGVLDPAAVIRPAANELTGFRWATLEEARPDLRPSVHRRFALASRAISAGQTFHAEFGHLLNPA</sequence>
<dbReference type="InterPro" id="IPR015797">
    <property type="entry name" value="NUDIX_hydrolase-like_dom_sf"/>
</dbReference>
<gene>
    <name evidence="7" type="ORF">ACFFTR_49715</name>
</gene>
<dbReference type="PRINTS" id="PR00502">
    <property type="entry name" value="NUDIXFAMILY"/>
</dbReference>
<evidence type="ECO:0000259" key="6">
    <source>
        <dbReference type="PROSITE" id="PS51462"/>
    </source>
</evidence>
<dbReference type="EMBL" id="JBHMCA010000084">
    <property type="protein sequence ID" value="MFB9451194.1"/>
    <property type="molecule type" value="Genomic_DNA"/>
</dbReference>
<comment type="caution">
    <text evidence="7">The sequence shown here is derived from an EMBL/GenBank/DDBJ whole genome shotgun (WGS) entry which is preliminary data.</text>
</comment>
<evidence type="ECO:0000256" key="2">
    <source>
        <dbReference type="ARBA" id="ARBA00005582"/>
    </source>
</evidence>
<dbReference type="CDD" id="cd18876">
    <property type="entry name" value="NUDIX_Hydrolase"/>
    <property type="match status" value="1"/>
</dbReference>